<evidence type="ECO:0000259" key="3">
    <source>
        <dbReference type="Pfam" id="PF15495"/>
    </source>
</evidence>
<feature type="compositionally biased region" description="Polar residues" evidence="1">
    <location>
        <begin position="535"/>
        <end position="545"/>
    </location>
</feature>
<name>A0A0P0FF92_BACT4</name>
<protein>
    <recommendedName>
        <fullName evidence="3">Minor fimbrium subunit Mfa1 C-terminal domain-containing protein</fullName>
    </recommendedName>
</protein>
<dbReference type="InterPro" id="IPR029140">
    <property type="entry name" value="Mfa1_C"/>
</dbReference>
<evidence type="ECO:0000313" key="4">
    <source>
        <dbReference type="EMBL" id="KAB4311170.1"/>
    </source>
</evidence>
<feature type="domain" description="Minor fimbrium subunit Mfa1 C-terminal" evidence="3">
    <location>
        <begin position="588"/>
        <end position="669"/>
    </location>
</feature>
<dbReference type="RefSeq" id="WP_011108434.1">
    <property type="nucleotide sequence ID" value="NZ_CABJDH010000010.1"/>
</dbReference>
<feature type="region of interest" description="Disordered" evidence="1">
    <location>
        <begin position="629"/>
        <end position="649"/>
    </location>
</feature>
<accession>A0A0P0FF92</accession>
<dbReference type="GeneID" id="60923825"/>
<evidence type="ECO:0000313" key="9">
    <source>
        <dbReference type="Proteomes" id="UP000440614"/>
    </source>
</evidence>
<feature type="region of interest" description="Disordered" evidence="1">
    <location>
        <begin position="527"/>
        <end position="548"/>
    </location>
</feature>
<dbReference type="EMBL" id="WCSY01000013">
    <property type="protein sequence ID" value="KAB4311170.1"/>
    <property type="molecule type" value="Genomic_DNA"/>
</dbReference>
<proteinExistence type="predicted"/>
<dbReference type="NCBIfam" id="NF038041">
    <property type="entry name" value="fim_Mfa1_fam"/>
    <property type="match status" value="1"/>
</dbReference>
<reference evidence="8 9" key="2">
    <citation type="journal article" date="2019" name="Nat. Med.">
        <title>A library of human gut bacterial isolates paired with longitudinal multiomics data enables mechanistic microbiome research.</title>
        <authorList>
            <person name="Poyet M."/>
            <person name="Groussin M."/>
            <person name="Gibbons S.M."/>
            <person name="Avila-Pacheco J."/>
            <person name="Jiang X."/>
            <person name="Kearney S.M."/>
            <person name="Perrotta A.R."/>
            <person name="Berdy B."/>
            <person name="Zhao S."/>
            <person name="Lieberman T.D."/>
            <person name="Swanson P.K."/>
            <person name="Smith M."/>
            <person name="Roesemann S."/>
            <person name="Alexander J.E."/>
            <person name="Rich S.A."/>
            <person name="Livny J."/>
            <person name="Vlamakis H."/>
            <person name="Clish C."/>
            <person name="Bullock K."/>
            <person name="Deik A."/>
            <person name="Scott J."/>
            <person name="Pierce K.A."/>
            <person name="Xavier R.J."/>
            <person name="Alm E.J."/>
        </authorList>
    </citation>
    <scope>NUCLEOTIDE SEQUENCE [LARGE SCALE GENOMIC DNA]</scope>
    <source>
        <strain evidence="5 8">BIOML-A162</strain>
        <strain evidence="4 9">BIOML-A188</strain>
    </source>
</reference>
<dbReference type="InterPro" id="IPR047786">
    <property type="entry name" value="Mfa1_fim"/>
</dbReference>
<evidence type="ECO:0000313" key="7">
    <source>
        <dbReference type="Proteomes" id="UP000284785"/>
    </source>
</evidence>
<comment type="caution">
    <text evidence="4">The sequence shown here is derived from an EMBL/GenBank/DDBJ whole genome shotgun (WGS) entry which is preliminary data.</text>
</comment>
<evidence type="ECO:0000256" key="2">
    <source>
        <dbReference type="SAM" id="SignalP"/>
    </source>
</evidence>
<dbReference type="Gene3D" id="2.60.40.2580">
    <property type="match status" value="1"/>
</dbReference>
<dbReference type="AlphaFoldDB" id="A0A0P0FF92"/>
<dbReference type="Proteomes" id="UP000436858">
    <property type="component" value="Unassembled WGS sequence"/>
</dbReference>
<dbReference type="EMBL" id="QSJP01000028">
    <property type="protein sequence ID" value="RHD82072.1"/>
    <property type="molecule type" value="Genomic_DNA"/>
</dbReference>
<dbReference type="Pfam" id="PF15495">
    <property type="entry name" value="Fimbrillin_C"/>
    <property type="match status" value="1"/>
</dbReference>
<evidence type="ECO:0000313" key="5">
    <source>
        <dbReference type="EMBL" id="KAB4475351.1"/>
    </source>
</evidence>
<sequence>MKRISKYFLCLFAVVLTAGCAEDKLGETEFDPTVYEGDKAYMTVQVTMPSVPGSRSNTVEGGGSNVGVEIGKDYENNVKRMYVVLARSTDNAFIAFGDMSDKMKQSANKQAYIGTSEITKTQLSQFYNDTETPTDKKEVNVFIFCNPTDELVELISKTEYKNTTWYNAICKGDDEELGKIWSKNEGGSFLMSNYSIAKRLLPNTMNDWLLYNEATPFNLSGINNAGSLSQVDNSVGGAVKVERAMARFDFRDGSRSLPENIRPQKGNTYPVVQDIAPDGTPGAYIVNVELGKMALVNMNNSFYYLRRVSDNGLPAQASLCSPEKPWFTAVGGGETHLNGNYVVDVWATEKNQGIETTKLSEYFNYPLFQPDGSIDNTKQDQWNTHLLSTVLGGEEDTDNSWNTGNKYGDYRIWRYVTENTIPGPVDRQVNGITTGIVFKGKMVATEAAAASTDEDTRHLAEVINYTASGLMKDSYKDPIIYMFGGNLYVSWPNVRKAVKAVAYNEETKTWSRSHPLYVAVYGTGGTGEEGDASPQDESSANSKWNTWDRNDKTLEGSYLSDFRQAATDAGITIYQSSEDKDGGWGYYCYYYYWNRHNDNGVEGEMAPMEFAVVRNNVYKLAVTNISRLGHPRISDNDPDNPGPDTPDERGDIYLTVSVDVLPWVVRVNNIDF</sequence>
<dbReference type="PROSITE" id="PS51257">
    <property type="entry name" value="PROKAR_LIPOPROTEIN"/>
    <property type="match status" value="1"/>
</dbReference>
<gene>
    <name evidence="6" type="ORF">DW780_22900</name>
    <name evidence="5" type="ORF">GAN91_22145</name>
    <name evidence="4" type="ORF">GAO51_14975</name>
</gene>
<dbReference type="DNASU" id="1072811"/>
<dbReference type="OMA" id="WNRHNDN"/>
<keyword evidence="2" id="KW-0732">Signal</keyword>
<dbReference type="Proteomes" id="UP000284785">
    <property type="component" value="Unassembled WGS sequence"/>
</dbReference>
<dbReference type="GO" id="GO:0009418">
    <property type="term" value="C:pilus shaft"/>
    <property type="evidence" value="ECO:0007669"/>
    <property type="project" value="InterPro"/>
</dbReference>
<reference evidence="6 7" key="1">
    <citation type="submission" date="2018-08" db="EMBL/GenBank/DDBJ databases">
        <title>A genome reference for cultivated species of the human gut microbiota.</title>
        <authorList>
            <person name="Zou Y."/>
            <person name="Xue W."/>
            <person name="Luo G."/>
        </authorList>
    </citation>
    <scope>NUCLEOTIDE SEQUENCE [LARGE SCALE GENOMIC DNA]</scope>
    <source>
        <strain evidence="6 7">AM30-26</strain>
    </source>
</reference>
<feature type="chain" id="PRO_5041597359" description="Minor fimbrium subunit Mfa1 C-terminal domain-containing protein" evidence="2">
    <location>
        <begin position="22"/>
        <end position="672"/>
    </location>
</feature>
<dbReference type="KEGG" id="btho:Btheta7330_04440"/>
<evidence type="ECO:0000256" key="1">
    <source>
        <dbReference type="SAM" id="MobiDB-lite"/>
    </source>
</evidence>
<evidence type="ECO:0000313" key="8">
    <source>
        <dbReference type="Proteomes" id="UP000436858"/>
    </source>
</evidence>
<feature type="signal peptide" evidence="2">
    <location>
        <begin position="1"/>
        <end position="21"/>
    </location>
</feature>
<dbReference type="Gene3D" id="2.60.40.3690">
    <property type="match status" value="2"/>
</dbReference>
<evidence type="ECO:0000313" key="6">
    <source>
        <dbReference type="EMBL" id="RHD82072.1"/>
    </source>
</evidence>
<dbReference type="Proteomes" id="UP000440614">
    <property type="component" value="Unassembled WGS sequence"/>
</dbReference>
<dbReference type="EMBL" id="WCRY01000027">
    <property type="protein sequence ID" value="KAB4475351.1"/>
    <property type="molecule type" value="Genomic_DNA"/>
</dbReference>
<organism evidence="4 9">
    <name type="scientific">Bacteroides thetaiotaomicron</name>
    <dbReference type="NCBI Taxonomy" id="818"/>
    <lineage>
        <taxon>Bacteria</taxon>
        <taxon>Pseudomonadati</taxon>
        <taxon>Bacteroidota</taxon>
        <taxon>Bacteroidia</taxon>
        <taxon>Bacteroidales</taxon>
        <taxon>Bacteroidaceae</taxon>
        <taxon>Bacteroides</taxon>
    </lineage>
</organism>